<dbReference type="Proteomes" id="UP000053226">
    <property type="component" value="Unassembled WGS sequence"/>
</dbReference>
<feature type="region of interest" description="Disordered" evidence="1">
    <location>
        <begin position="35"/>
        <end position="59"/>
    </location>
</feature>
<dbReference type="RefSeq" id="WP_053908330.1">
    <property type="nucleotide sequence ID" value="NZ_CAWMUS010000018.1"/>
</dbReference>
<accession>A0A0N0IA78</accession>
<evidence type="ECO:0000256" key="2">
    <source>
        <dbReference type="SAM" id="Phobius"/>
    </source>
</evidence>
<evidence type="ECO:0000313" key="4">
    <source>
        <dbReference type="Proteomes" id="UP000053226"/>
    </source>
</evidence>
<feature type="transmembrane region" description="Helical" evidence="2">
    <location>
        <begin position="112"/>
        <end position="134"/>
    </location>
</feature>
<feature type="transmembrane region" description="Helical" evidence="2">
    <location>
        <begin position="6"/>
        <end position="26"/>
    </location>
</feature>
<feature type="transmembrane region" description="Helical" evidence="2">
    <location>
        <begin position="141"/>
        <end position="158"/>
    </location>
</feature>
<feature type="transmembrane region" description="Helical" evidence="2">
    <location>
        <begin position="78"/>
        <end position="100"/>
    </location>
</feature>
<dbReference type="AlphaFoldDB" id="A0A0N0IA78"/>
<keyword evidence="2" id="KW-0472">Membrane</keyword>
<gene>
    <name evidence="3" type="ORF">M992_1960</name>
</gene>
<evidence type="ECO:0000256" key="1">
    <source>
        <dbReference type="SAM" id="MobiDB-lite"/>
    </source>
</evidence>
<proteinExistence type="predicted"/>
<reference evidence="3 4" key="1">
    <citation type="submission" date="2015-07" db="EMBL/GenBank/DDBJ databases">
        <title>ATOL: Assembling a taxonomically balanced genome-scale reconstruction of the evolutionary history of the Enterobacteriaceae.</title>
        <authorList>
            <person name="Plunkett G.III."/>
            <person name="Neeno-Eckwall E.C."/>
            <person name="Glasner J.D."/>
            <person name="Perna N.T."/>
        </authorList>
    </citation>
    <scope>NUCLEOTIDE SEQUENCE [LARGE SCALE GENOMIC DNA]</scope>
    <source>
        <strain evidence="3 4">ATCC 35017</strain>
    </source>
</reference>
<organism evidence="3 4">
    <name type="scientific">Moellerella wisconsensis ATCC 35017</name>
    <dbReference type="NCBI Taxonomy" id="1354267"/>
    <lineage>
        <taxon>Bacteria</taxon>
        <taxon>Pseudomonadati</taxon>
        <taxon>Pseudomonadota</taxon>
        <taxon>Gammaproteobacteria</taxon>
        <taxon>Enterobacterales</taxon>
        <taxon>Morganellaceae</taxon>
        <taxon>Moellerella</taxon>
    </lineage>
</organism>
<feature type="compositionally biased region" description="Basic and acidic residues" evidence="1">
    <location>
        <begin position="35"/>
        <end position="50"/>
    </location>
</feature>
<sequence length="497" mass="58027">MFDGLGYVLAIGAVVLIILLISYFNLISNAFSDEKPENRSAGDTHKKVEETESEPDTFTQDETEFSNKILNFKIEKGWVKNSIIIAFIVIPIINFSYYCYVKIPSSYNWDDVSLLFFLSTFVIFSAPTVFLNLLKLKSPQYLLASLLFSISIYNGIYYPEKIELDYKNKTHEIINKGDISLLEKELGKNCDLVDDKLNDYIEYASFRSEIPIDSLEFLFGCQFHKDNFDVNKIEEGRHYLRYFFDEKISRNTAINHNLEVLFAEKYFTLLDEESKQKLIWELVYEIANKSKKEYIDIYISRLDKLIELNPTIASYVNLRDSDYHKIIEYREVNAASYFLTRLPPSNDDYKLAMNILTNNLPFVIEKIKSDRGILENTTINDIDSYFYKKKNINLIFYAFYVGNAEMINYLIDNELFKIINYNYEVKTYTQNPETGAVDTHNEGCNNYLVTGIAESWTLNDDEKKALLQKLKSLPNICDRMIEVELNKIDEKLAKYKS</sequence>
<protein>
    <submittedName>
        <fullName evidence="3">Uncharacterized protein</fullName>
    </submittedName>
</protein>
<name>A0A0N0IA78_9GAMM</name>
<evidence type="ECO:0000313" key="3">
    <source>
        <dbReference type="EMBL" id="KPD02803.1"/>
    </source>
</evidence>
<keyword evidence="2" id="KW-0812">Transmembrane</keyword>
<comment type="caution">
    <text evidence="3">The sequence shown here is derived from an EMBL/GenBank/DDBJ whole genome shotgun (WGS) entry which is preliminary data.</text>
</comment>
<dbReference type="EMBL" id="LGAA01000018">
    <property type="protein sequence ID" value="KPD02803.1"/>
    <property type="molecule type" value="Genomic_DNA"/>
</dbReference>
<keyword evidence="2" id="KW-1133">Transmembrane helix</keyword>
<keyword evidence="4" id="KW-1185">Reference proteome</keyword>